<dbReference type="InterPro" id="IPR038716">
    <property type="entry name" value="P1/P2_N_sf"/>
</dbReference>
<dbReference type="EMBL" id="KZ666392">
    <property type="protein sequence ID" value="PPR95002.1"/>
    <property type="molecule type" value="Genomic_DNA"/>
</dbReference>
<feature type="signal peptide" evidence="5">
    <location>
        <begin position="1"/>
        <end position="16"/>
    </location>
</feature>
<keyword evidence="5" id="KW-0732">Signal</keyword>
<evidence type="ECO:0000256" key="3">
    <source>
        <dbReference type="ARBA" id="ARBA00022980"/>
    </source>
</evidence>
<dbReference type="Gene3D" id="1.10.10.1410">
    <property type="match status" value="1"/>
</dbReference>
<name>A0A2P5WV90_GOSBA</name>
<protein>
    <submittedName>
        <fullName evidence="6">Uncharacterized protein</fullName>
    </submittedName>
</protein>
<evidence type="ECO:0000256" key="1">
    <source>
        <dbReference type="ARBA" id="ARBA00005436"/>
    </source>
</evidence>
<evidence type="ECO:0000256" key="5">
    <source>
        <dbReference type="SAM" id="SignalP"/>
    </source>
</evidence>
<dbReference type="GO" id="GO:1990904">
    <property type="term" value="C:ribonucleoprotein complex"/>
    <property type="evidence" value="ECO:0007669"/>
    <property type="project" value="UniProtKB-KW"/>
</dbReference>
<feature type="chain" id="PRO_5015151269" evidence="5">
    <location>
        <begin position="17"/>
        <end position="91"/>
    </location>
</feature>
<accession>A0A2P5WV90</accession>
<dbReference type="Proteomes" id="UP000239757">
    <property type="component" value="Unassembled WGS sequence"/>
</dbReference>
<reference evidence="6 7" key="1">
    <citation type="submission" date="2015-01" db="EMBL/GenBank/DDBJ databases">
        <title>Genome of allotetraploid Gossypium barbadense reveals genomic plasticity and fiber elongation in cotton evolution.</title>
        <authorList>
            <person name="Chen X."/>
            <person name="Liu X."/>
            <person name="Zhao B."/>
            <person name="Zheng H."/>
            <person name="Hu Y."/>
            <person name="Lu G."/>
            <person name="Yang C."/>
            <person name="Chen J."/>
            <person name="Shan C."/>
            <person name="Zhang L."/>
            <person name="Zhou Y."/>
            <person name="Wang L."/>
            <person name="Guo W."/>
            <person name="Bai Y."/>
            <person name="Ruan J."/>
            <person name="Shangguan X."/>
            <person name="Mao Y."/>
            <person name="Jiang J."/>
            <person name="Zhu Y."/>
            <person name="Lei J."/>
            <person name="Kang H."/>
            <person name="Chen S."/>
            <person name="He X."/>
            <person name="Wang R."/>
            <person name="Wang Y."/>
            <person name="Chen J."/>
            <person name="Wang L."/>
            <person name="Yu S."/>
            <person name="Wang B."/>
            <person name="Wei J."/>
            <person name="Song S."/>
            <person name="Lu X."/>
            <person name="Gao Z."/>
            <person name="Gu W."/>
            <person name="Deng X."/>
            <person name="Ma D."/>
            <person name="Wang S."/>
            <person name="Liang W."/>
            <person name="Fang L."/>
            <person name="Cai C."/>
            <person name="Zhu X."/>
            <person name="Zhou B."/>
            <person name="Zhang Y."/>
            <person name="Chen Z."/>
            <person name="Xu S."/>
            <person name="Zhu R."/>
            <person name="Wang S."/>
            <person name="Zhang T."/>
            <person name="Zhao G."/>
        </authorList>
    </citation>
    <scope>NUCLEOTIDE SEQUENCE [LARGE SCALE GENOMIC DNA]</scope>
    <source>
        <strain evidence="7">cv. Xinhai21</strain>
        <tissue evidence="6">Leaf</tissue>
    </source>
</reference>
<sequence>MKVVAVYLLAVLGGNASPSTDDLKVILGSSVEPKQRGKGDFAPCISFYITEFIIYRSLFTILIFKGVGELNFIIMEAASCSLELCEVSPDS</sequence>
<gene>
    <name evidence="6" type="ORF">GOBAR_AA25668</name>
</gene>
<evidence type="ECO:0000256" key="2">
    <source>
        <dbReference type="ARBA" id="ARBA00011266"/>
    </source>
</evidence>
<dbReference type="AlphaFoldDB" id="A0A2P5WV90"/>
<proteinExistence type="inferred from homology"/>
<organism evidence="6 7">
    <name type="scientific">Gossypium barbadense</name>
    <name type="common">Sea Island cotton</name>
    <name type="synonym">Hibiscus barbadensis</name>
    <dbReference type="NCBI Taxonomy" id="3634"/>
    <lineage>
        <taxon>Eukaryota</taxon>
        <taxon>Viridiplantae</taxon>
        <taxon>Streptophyta</taxon>
        <taxon>Embryophyta</taxon>
        <taxon>Tracheophyta</taxon>
        <taxon>Spermatophyta</taxon>
        <taxon>Magnoliopsida</taxon>
        <taxon>eudicotyledons</taxon>
        <taxon>Gunneridae</taxon>
        <taxon>Pentapetalae</taxon>
        <taxon>rosids</taxon>
        <taxon>malvids</taxon>
        <taxon>Malvales</taxon>
        <taxon>Malvaceae</taxon>
        <taxon>Malvoideae</taxon>
        <taxon>Gossypium</taxon>
    </lineage>
</organism>
<keyword evidence="3" id="KW-0689">Ribosomal protein</keyword>
<dbReference type="GO" id="GO:0005840">
    <property type="term" value="C:ribosome"/>
    <property type="evidence" value="ECO:0007669"/>
    <property type="project" value="UniProtKB-KW"/>
</dbReference>
<evidence type="ECO:0000313" key="6">
    <source>
        <dbReference type="EMBL" id="PPR95002.1"/>
    </source>
</evidence>
<comment type="similarity">
    <text evidence="1">Belongs to the eukaryotic ribosomal protein P1/P2 family.</text>
</comment>
<comment type="subunit">
    <text evidence="2">P1 and P2 exist as dimers at the large ribosomal subunit.</text>
</comment>
<evidence type="ECO:0000313" key="7">
    <source>
        <dbReference type="Proteomes" id="UP000239757"/>
    </source>
</evidence>
<keyword evidence="4" id="KW-0687">Ribonucleoprotein</keyword>
<evidence type="ECO:0000256" key="4">
    <source>
        <dbReference type="ARBA" id="ARBA00023274"/>
    </source>
</evidence>